<accession>A0A2P2QVY0</accession>
<protein>
    <submittedName>
        <fullName evidence="1">Uncharacterized protein</fullName>
    </submittedName>
</protein>
<organism evidence="1">
    <name type="scientific">Rhizophora mucronata</name>
    <name type="common">Asiatic mangrove</name>
    <dbReference type="NCBI Taxonomy" id="61149"/>
    <lineage>
        <taxon>Eukaryota</taxon>
        <taxon>Viridiplantae</taxon>
        <taxon>Streptophyta</taxon>
        <taxon>Embryophyta</taxon>
        <taxon>Tracheophyta</taxon>
        <taxon>Spermatophyta</taxon>
        <taxon>Magnoliopsida</taxon>
        <taxon>eudicotyledons</taxon>
        <taxon>Gunneridae</taxon>
        <taxon>Pentapetalae</taxon>
        <taxon>rosids</taxon>
        <taxon>fabids</taxon>
        <taxon>Malpighiales</taxon>
        <taxon>Rhizophoraceae</taxon>
        <taxon>Rhizophora</taxon>
    </lineage>
</organism>
<dbReference type="AlphaFoldDB" id="A0A2P2QVY0"/>
<evidence type="ECO:0000313" key="1">
    <source>
        <dbReference type="EMBL" id="MBX71107.1"/>
    </source>
</evidence>
<dbReference type="EMBL" id="GGEC01090623">
    <property type="protein sequence ID" value="MBX71107.1"/>
    <property type="molecule type" value="Transcribed_RNA"/>
</dbReference>
<sequence length="28" mass="3232">MVEIPKEFPNSTMKLFLSKLFAQATFVN</sequence>
<reference evidence="1" key="1">
    <citation type="submission" date="2018-02" db="EMBL/GenBank/DDBJ databases">
        <title>Rhizophora mucronata_Transcriptome.</title>
        <authorList>
            <person name="Meera S.P."/>
            <person name="Sreeshan A."/>
            <person name="Augustine A."/>
        </authorList>
    </citation>
    <scope>NUCLEOTIDE SEQUENCE</scope>
    <source>
        <tissue evidence="1">Leaf</tissue>
    </source>
</reference>
<name>A0A2P2QVY0_RHIMU</name>
<proteinExistence type="predicted"/>